<evidence type="ECO:0000256" key="3">
    <source>
        <dbReference type="ARBA" id="ARBA00022692"/>
    </source>
</evidence>
<evidence type="ECO:0000259" key="10">
    <source>
        <dbReference type="PROSITE" id="PS50262"/>
    </source>
</evidence>
<dbReference type="AlphaFoldDB" id="A0A151MUN5"/>
<keyword evidence="2" id="KW-1003">Cell membrane</keyword>
<evidence type="ECO:0000256" key="9">
    <source>
        <dbReference type="SAM" id="Phobius"/>
    </source>
</evidence>
<accession>A0A151MUN5</accession>
<keyword evidence="4 9" id="KW-1133">Transmembrane helix</keyword>
<evidence type="ECO:0000256" key="2">
    <source>
        <dbReference type="ARBA" id="ARBA00022475"/>
    </source>
</evidence>
<dbReference type="InterPro" id="IPR017452">
    <property type="entry name" value="GPCR_Rhodpsn_7TM"/>
</dbReference>
<feature type="transmembrane region" description="Helical" evidence="9">
    <location>
        <begin position="168"/>
        <end position="190"/>
    </location>
</feature>
<feature type="domain" description="G-protein coupled receptors family 1 profile" evidence="10">
    <location>
        <begin position="19"/>
        <end position="255"/>
    </location>
</feature>
<dbReference type="InterPro" id="IPR013312">
    <property type="entry name" value="GPR40-rel_orph"/>
</dbReference>
<evidence type="ECO:0000313" key="12">
    <source>
        <dbReference type="Proteomes" id="UP000050525"/>
    </source>
</evidence>
<dbReference type="GO" id="GO:0045125">
    <property type="term" value="F:bioactive lipid receptor activity"/>
    <property type="evidence" value="ECO:0007669"/>
    <property type="project" value="TreeGrafter"/>
</dbReference>
<evidence type="ECO:0000313" key="11">
    <source>
        <dbReference type="EMBL" id="KYO28243.1"/>
    </source>
</evidence>
<name>A0A151MUN5_ALLMI</name>
<proteinExistence type="predicted"/>
<keyword evidence="7" id="KW-0675">Receptor</keyword>
<feature type="transmembrane region" description="Helical" evidence="9">
    <location>
        <begin position="118"/>
        <end position="140"/>
    </location>
</feature>
<evidence type="ECO:0000256" key="5">
    <source>
        <dbReference type="ARBA" id="ARBA00023040"/>
    </source>
</evidence>
<evidence type="ECO:0000256" key="6">
    <source>
        <dbReference type="ARBA" id="ARBA00023136"/>
    </source>
</evidence>
<evidence type="ECO:0000256" key="7">
    <source>
        <dbReference type="ARBA" id="ARBA00023170"/>
    </source>
</evidence>
<comment type="subcellular location">
    <subcellularLocation>
        <location evidence="1">Cell membrane</location>
        <topology evidence="1">Multi-pass membrane protein</topology>
    </subcellularLocation>
</comment>
<comment type="caution">
    <text evidence="11">The sequence shown here is derived from an EMBL/GenBank/DDBJ whole genome shotgun (WGS) entry which is preliminary data.</text>
</comment>
<dbReference type="GO" id="GO:0007204">
    <property type="term" value="P:positive regulation of cytosolic calcium ion concentration"/>
    <property type="evidence" value="ECO:0007669"/>
    <property type="project" value="TreeGrafter"/>
</dbReference>
<gene>
    <name evidence="11" type="ORF">Y1Q_0005149</name>
</gene>
<organism evidence="11 12">
    <name type="scientific">Alligator mississippiensis</name>
    <name type="common">American alligator</name>
    <dbReference type="NCBI Taxonomy" id="8496"/>
    <lineage>
        <taxon>Eukaryota</taxon>
        <taxon>Metazoa</taxon>
        <taxon>Chordata</taxon>
        <taxon>Craniata</taxon>
        <taxon>Vertebrata</taxon>
        <taxon>Euteleostomi</taxon>
        <taxon>Archelosauria</taxon>
        <taxon>Archosauria</taxon>
        <taxon>Crocodylia</taxon>
        <taxon>Alligatoridae</taxon>
        <taxon>Alligatorinae</taxon>
        <taxon>Alligator</taxon>
    </lineage>
</organism>
<feature type="transmembrane region" description="Helical" evidence="9">
    <location>
        <begin position="6"/>
        <end position="31"/>
    </location>
</feature>
<evidence type="ECO:0000256" key="4">
    <source>
        <dbReference type="ARBA" id="ARBA00022989"/>
    </source>
</evidence>
<evidence type="ECO:0000256" key="8">
    <source>
        <dbReference type="ARBA" id="ARBA00023224"/>
    </source>
</evidence>
<keyword evidence="12" id="KW-1185">Reference proteome</keyword>
<dbReference type="PANTHER" id="PTHR45822">
    <property type="entry name" value="FREE FATTY ACID RECEPTOR 2-RELATED"/>
    <property type="match status" value="1"/>
</dbReference>
<dbReference type="STRING" id="8496.A0A151MUN5"/>
<feature type="transmembrane region" description="Helical" evidence="9">
    <location>
        <begin position="85"/>
        <end position="106"/>
    </location>
</feature>
<dbReference type="InterPro" id="IPR000276">
    <property type="entry name" value="GPCR_Rhodpsn"/>
</dbReference>
<keyword evidence="5" id="KW-0297">G-protein coupled receptor</keyword>
<evidence type="ECO:0000256" key="1">
    <source>
        <dbReference type="ARBA" id="ARBA00004651"/>
    </source>
</evidence>
<dbReference type="GO" id="GO:0070542">
    <property type="term" value="P:response to fatty acid"/>
    <property type="evidence" value="ECO:0007669"/>
    <property type="project" value="TreeGrafter"/>
</dbReference>
<keyword evidence="3 9" id="KW-0812">Transmembrane</keyword>
<keyword evidence="6 9" id="KW-0472">Membrane</keyword>
<dbReference type="PANTHER" id="PTHR45822:SF4">
    <property type="entry name" value="FREE FATTY ACID RECEPTOR 1"/>
    <property type="match status" value="1"/>
</dbReference>
<dbReference type="Pfam" id="PF00001">
    <property type="entry name" value="7tm_1"/>
    <property type="match status" value="1"/>
</dbReference>
<feature type="transmembrane region" description="Helical" evidence="9">
    <location>
        <begin position="202"/>
        <end position="222"/>
    </location>
</feature>
<reference evidence="11 12" key="1">
    <citation type="journal article" date="2012" name="Genome Biol.">
        <title>Sequencing three crocodilian genomes to illuminate the evolution of archosaurs and amniotes.</title>
        <authorList>
            <person name="St John J.A."/>
            <person name="Braun E.L."/>
            <person name="Isberg S.R."/>
            <person name="Miles L.G."/>
            <person name="Chong A.Y."/>
            <person name="Gongora J."/>
            <person name="Dalzell P."/>
            <person name="Moran C."/>
            <person name="Bed'hom B."/>
            <person name="Abzhanov A."/>
            <person name="Burgess S.C."/>
            <person name="Cooksey A.M."/>
            <person name="Castoe T.A."/>
            <person name="Crawford N.G."/>
            <person name="Densmore L.D."/>
            <person name="Drew J.C."/>
            <person name="Edwards S.V."/>
            <person name="Faircloth B.C."/>
            <person name="Fujita M.K."/>
            <person name="Greenwold M.J."/>
            <person name="Hoffmann F.G."/>
            <person name="Howard J.M."/>
            <person name="Iguchi T."/>
            <person name="Janes D.E."/>
            <person name="Khan S.Y."/>
            <person name="Kohno S."/>
            <person name="de Koning A.J."/>
            <person name="Lance S.L."/>
            <person name="McCarthy F.M."/>
            <person name="McCormack J.E."/>
            <person name="Merchant M.E."/>
            <person name="Peterson D.G."/>
            <person name="Pollock D.D."/>
            <person name="Pourmand N."/>
            <person name="Raney B.J."/>
            <person name="Roessler K.A."/>
            <person name="Sanford J.R."/>
            <person name="Sawyer R.H."/>
            <person name="Schmidt C.J."/>
            <person name="Triplett E.W."/>
            <person name="Tuberville T.D."/>
            <person name="Venegas-Anaya M."/>
            <person name="Howard J.T."/>
            <person name="Jarvis E.D."/>
            <person name="Guillette L.J.Jr."/>
            <person name="Glenn T.C."/>
            <person name="Green R.E."/>
            <person name="Ray D.A."/>
        </authorList>
    </citation>
    <scope>NUCLEOTIDE SEQUENCE [LARGE SCALE GENOMIC DNA]</scope>
    <source>
        <strain evidence="11">KSC_2009_1</strain>
    </source>
</reference>
<protein>
    <submittedName>
        <fullName evidence="11">Free fatty acid receptor 1-like</fullName>
    </submittedName>
</protein>
<keyword evidence="8" id="KW-0807">Transducer</keyword>
<dbReference type="PRINTS" id="PR01904">
    <property type="entry name" value="GPR40FAMILY"/>
</dbReference>
<dbReference type="GO" id="GO:0005886">
    <property type="term" value="C:plasma membrane"/>
    <property type="evidence" value="ECO:0007669"/>
    <property type="project" value="UniProtKB-SubCell"/>
</dbReference>
<dbReference type="EMBL" id="AKHW03004962">
    <property type="protein sequence ID" value="KYO28243.1"/>
    <property type="molecule type" value="Genomic_DNA"/>
</dbReference>
<sequence>MPTPDWLGLCVNAGAAALGLPAAGAALFHLARLPPSPSRIYRLHLLLADLALGLCLPLRALEAAWPGWAPPGPLCPLATLGHLGSLYAAACFSAALSAGRCLGAVYPLLYRRYRQPRYSCFICGGLWGVVGAHGLALVALETPSTSNGTLASVCPSVPRLGLRLELSMLLYFMPLVLAAFCTAGCLQALARSRLGWRRKLRAARVALASLALLLVASGPHNVAHVVGFAQGQDVAWHHLALLPAAATAVLDPLLGLAAEGRGARSCSGGGLSVVFHPRAGCIRGG</sequence>
<dbReference type="SUPFAM" id="SSF81321">
    <property type="entry name" value="Family A G protein-coupled receptor-like"/>
    <property type="match status" value="1"/>
</dbReference>
<dbReference type="Proteomes" id="UP000050525">
    <property type="component" value="Unassembled WGS sequence"/>
</dbReference>
<dbReference type="GO" id="GO:0032024">
    <property type="term" value="P:positive regulation of insulin secretion"/>
    <property type="evidence" value="ECO:0007669"/>
    <property type="project" value="TreeGrafter"/>
</dbReference>
<dbReference type="Gene3D" id="1.20.1070.10">
    <property type="entry name" value="Rhodopsin 7-helix transmembrane proteins"/>
    <property type="match status" value="1"/>
</dbReference>
<dbReference type="PROSITE" id="PS50262">
    <property type="entry name" value="G_PROTEIN_RECEP_F1_2"/>
    <property type="match status" value="1"/>
</dbReference>
<feature type="transmembrane region" description="Helical" evidence="9">
    <location>
        <begin position="234"/>
        <end position="254"/>
    </location>
</feature>